<evidence type="ECO:0000313" key="3">
    <source>
        <dbReference type="Proteomes" id="UP001153678"/>
    </source>
</evidence>
<name>A0A9W4T8S6_9GLOM</name>
<sequence length="92" mass="10814">MTSENKKQKRTAISDEIKHEICEFHTKNSHLSHIDIALHFNQLHNFDIKRTTISKILKDKGRWLSAITNPPIPTYKHREVKCPLLEEALSIW</sequence>
<dbReference type="Gene3D" id="1.10.10.60">
    <property type="entry name" value="Homeodomain-like"/>
    <property type="match status" value="1"/>
</dbReference>
<accession>A0A9W4T8S6</accession>
<dbReference type="AlphaFoldDB" id="A0A9W4T8S6"/>
<reference evidence="2" key="1">
    <citation type="submission" date="2022-08" db="EMBL/GenBank/DDBJ databases">
        <authorList>
            <person name="Kallberg Y."/>
            <person name="Tangrot J."/>
            <person name="Rosling A."/>
        </authorList>
    </citation>
    <scope>NUCLEOTIDE SEQUENCE</scope>
    <source>
        <strain evidence="2">Wild A</strain>
    </source>
</reference>
<evidence type="ECO:0000259" key="1">
    <source>
        <dbReference type="Pfam" id="PF18107"/>
    </source>
</evidence>
<dbReference type="Pfam" id="PF18107">
    <property type="entry name" value="HTH_ABP1_N"/>
    <property type="match status" value="1"/>
</dbReference>
<dbReference type="InterPro" id="IPR041188">
    <property type="entry name" value="HTH_ABP1_N"/>
</dbReference>
<dbReference type="Proteomes" id="UP001153678">
    <property type="component" value="Unassembled WGS sequence"/>
</dbReference>
<dbReference type="OrthoDB" id="2416371at2759"/>
<organism evidence="2 3">
    <name type="scientific">Funneliformis geosporum</name>
    <dbReference type="NCBI Taxonomy" id="1117311"/>
    <lineage>
        <taxon>Eukaryota</taxon>
        <taxon>Fungi</taxon>
        <taxon>Fungi incertae sedis</taxon>
        <taxon>Mucoromycota</taxon>
        <taxon>Glomeromycotina</taxon>
        <taxon>Glomeromycetes</taxon>
        <taxon>Glomerales</taxon>
        <taxon>Glomeraceae</taxon>
        <taxon>Funneliformis</taxon>
    </lineage>
</organism>
<keyword evidence="3" id="KW-1185">Reference proteome</keyword>
<feature type="non-terminal residue" evidence="2">
    <location>
        <position position="92"/>
    </location>
</feature>
<dbReference type="InterPro" id="IPR009057">
    <property type="entry name" value="Homeodomain-like_sf"/>
</dbReference>
<dbReference type="SUPFAM" id="SSF46689">
    <property type="entry name" value="Homeodomain-like"/>
    <property type="match status" value="1"/>
</dbReference>
<proteinExistence type="predicted"/>
<evidence type="ECO:0000313" key="2">
    <source>
        <dbReference type="EMBL" id="CAI2196286.1"/>
    </source>
</evidence>
<protein>
    <submittedName>
        <fullName evidence="2">14003_t:CDS:1</fullName>
    </submittedName>
</protein>
<dbReference type="EMBL" id="CAMKVN010013986">
    <property type="protein sequence ID" value="CAI2196286.1"/>
    <property type="molecule type" value="Genomic_DNA"/>
</dbReference>
<comment type="caution">
    <text evidence="2">The sequence shown here is derived from an EMBL/GenBank/DDBJ whole genome shotgun (WGS) entry which is preliminary data.</text>
</comment>
<feature type="domain" description="ARS-binding protein 1 N-terminal" evidence="1">
    <location>
        <begin position="9"/>
        <end position="63"/>
    </location>
</feature>
<gene>
    <name evidence="2" type="ORF">FWILDA_LOCUS17502</name>
</gene>